<feature type="domain" description="Peptidase M16 C-terminal" evidence="2">
    <location>
        <begin position="180"/>
        <end position="358"/>
    </location>
</feature>
<dbReference type="InterPro" id="IPR011765">
    <property type="entry name" value="Pept_M16_N"/>
</dbReference>
<dbReference type="Gene3D" id="3.30.830.10">
    <property type="entry name" value="Metalloenzyme, LuxS/M16 peptidase-like"/>
    <property type="match status" value="2"/>
</dbReference>
<protein>
    <submittedName>
        <fullName evidence="3">LuxS/MPP-like metallohydrolase</fullName>
    </submittedName>
</protein>
<evidence type="ECO:0000259" key="1">
    <source>
        <dbReference type="Pfam" id="PF00675"/>
    </source>
</evidence>
<dbReference type="PANTHER" id="PTHR11851:SF126">
    <property type="entry name" value="CYTOCHROME B-C1 COMPLEX SUBUNIT 1, MITOCHONDRIAL"/>
    <property type="match status" value="1"/>
</dbReference>
<dbReference type="GO" id="GO:0006627">
    <property type="term" value="P:protein processing involved in protein targeting to mitochondrion"/>
    <property type="evidence" value="ECO:0007669"/>
    <property type="project" value="TreeGrafter"/>
</dbReference>
<proteinExistence type="predicted"/>
<dbReference type="InParanoid" id="A0A1D2VRP8"/>
<dbReference type="GO" id="GO:0006122">
    <property type="term" value="P:mitochondrial electron transport, ubiquinol to cytochrome c"/>
    <property type="evidence" value="ECO:0007669"/>
    <property type="project" value="EnsemblFungi"/>
</dbReference>
<feature type="domain" description="Peptidase M16 N-terminal" evidence="1">
    <location>
        <begin position="36"/>
        <end position="172"/>
    </location>
</feature>
<dbReference type="InterPro" id="IPR011249">
    <property type="entry name" value="Metalloenz_LuxS/M16"/>
</dbReference>
<reference evidence="4" key="1">
    <citation type="submission" date="2016-05" db="EMBL/GenBank/DDBJ databases">
        <title>Comparative genomics of biotechnologically important yeasts.</title>
        <authorList>
            <consortium name="DOE Joint Genome Institute"/>
            <person name="Riley R."/>
            <person name="Haridas S."/>
            <person name="Wolfe K.H."/>
            <person name="Lopes M.R."/>
            <person name="Hittinger C.T."/>
            <person name="Goker M."/>
            <person name="Salamov A."/>
            <person name="Wisecaver J."/>
            <person name="Long T.M."/>
            <person name="Aerts A.L."/>
            <person name="Barry K."/>
            <person name="Choi C."/>
            <person name="Clum A."/>
            <person name="Coughlan A.Y."/>
            <person name="Deshpande S."/>
            <person name="Douglass A.P."/>
            <person name="Hanson S.J."/>
            <person name="Klenk H.-P."/>
            <person name="Labutti K."/>
            <person name="Lapidus A."/>
            <person name="Lindquist E."/>
            <person name="Lipzen A."/>
            <person name="Meier-Kolthoff J.P."/>
            <person name="Ohm R.A."/>
            <person name="Otillar R.P."/>
            <person name="Pangilinan J."/>
            <person name="Peng Y."/>
            <person name="Rokas A."/>
            <person name="Rosa C.A."/>
            <person name="Scheuner C."/>
            <person name="Sibirny A.A."/>
            <person name="Slot J.C."/>
            <person name="Stielow J.B."/>
            <person name="Sun H."/>
            <person name="Kurtzman C.P."/>
            <person name="Blackwell M."/>
            <person name="Grigoriev I.V."/>
            <person name="Jeffries T.W."/>
        </authorList>
    </citation>
    <scope>NUCLEOTIDE SEQUENCE [LARGE SCALE GENOMIC DNA]</scope>
    <source>
        <strain evidence="4">DSM 1968</strain>
    </source>
</reference>
<dbReference type="Pfam" id="PF00675">
    <property type="entry name" value="Peptidase_M16"/>
    <property type="match status" value="1"/>
</dbReference>
<dbReference type="GO" id="GO:0005743">
    <property type="term" value="C:mitochondrial inner membrane"/>
    <property type="evidence" value="ECO:0007669"/>
    <property type="project" value="EnsemblFungi"/>
</dbReference>
<keyword evidence="4" id="KW-1185">Reference proteome</keyword>
<dbReference type="OrthoDB" id="10251424at2759"/>
<dbReference type="GO" id="GO:0045275">
    <property type="term" value="C:respiratory chain complex III"/>
    <property type="evidence" value="ECO:0007669"/>
    <property type="project" value="EnsemblFungi"/>
</dbReference>
<dbReference type="FunCoup" id="A0A1D2VRP8">
    <property type="interactions" value="418"/>
</dbReference>
<dbReference type="STRING" id="1344418.A0A1D2VRP8"/>
<sequence>MISRSNCLNAFRTASRYYSTSIIKPKYTSLPSGLTIATQSDPNAKSSAIGLYFGTGSKYENPYNNGVSSLIGNYFVNLNQNDAAKFGSILSFENSRESTGIISQSINPEQSLSQLASFFNSPDFDSSLVQSQAKLASKNAEIFESNYPKMVLEHLHSVAFQNSSLALPVNGTSDTLSTLQSSDLEKFFKKNYFASNAVVVGAGNIAHETLVELAEKHFSLKEGLPEQPKPASFLGSEVRMRDDTLPKAYIAIAAEGPAIDSPDYYTALVASSVFGSYLYSEPFYHNSGVKLASILTEYHVADSYDHFSLSYKDSGLWGFVTETANIGNIDDLIHFTLKEWNRLSISLTETEVERAKAHLSTKLFNQFNSPKNTASIIGKDIASGGRTATTAQIQHNIDAVSLSKIKNWAQDALYDKDIAISGTGQIEALLEYSRIRADMSMMRW</sequence>
<dbReference type="AlphaFoldDB" id="A0A1D2VRP8"/>
<dbReference type="GeneID" id="30965147"/>
<dbReference type="GO" id="GO:0046872">
    <property type="term" value="F:metal ion binding"/>
    <property type="evidence" value="ECO:0007669"/>
    <property type="project" value="InterPro"/>
</dbReference>
<dbReference type="Proteomes" id="UP000095038">
    <property type="component" value="Unassembled WGS sequence"/>
</dbReference>
<dbReference type="GO" id="GO:0008121">
    <property type="term" value="F:quinol-cytochrome-c reductase activity"/>
    <property type="evidence" value="ECO:0007669"/>
    <property type="project" value="EnsemblFungi"/>
</dbReference>
<dbReference type="PANTHER" id="PTHR11851">
    <property type="entry name" value="METALLOPROTEASE"/>
    <property type="match status" value="1"/>
</dbReference>
<evidence type="ECO:0000313" key="3">
    <source>
        <dbReference type="EMBL" id="ODV64292.1"/>
    </source>
</evidence>
<dbReference type="GO" id="GO:0004222">
    <property type="term" value="F:metalloendopeptidase activity"/>
    <property type="evidence" value="ECO:0007669"/>
    <property type="project" value="TreeGrafter"/>
</dbReference>
<evidence type="ECO:0000313" key="4">
    <source>
        <dbReference type="Proteomes" id="UP000095038"/>
    </source>
</evidence>
<accession>A0A1D2VRP8</accession>
<dbReference type="Pfam" id="PF05193">
    <property type="entry name" value="Peptidase_M16_C"/>
    <property type="match status" value="1"/>
</dbReference>
<dbReference type="SUPFAM" id="SSF63411">
    <property type="entry name" value="LuxS/MPP-like metallohydrolase"/>
    <property type="match status" value="2"/>
</dbReference>
<dbReference type="RefSeq" id="XP_020050599.1">
    <property type="nucleotide sequence ID" value="XM_020191511.1"/>
</dbReference>
<dbReference type="InterPro" id="IPR007863">
    <property type="entry name" value="Peptidase_M16_C"/>
</dbReference>
<name>A0A1D2VRP8_9ASCO</name>
<keyword evidence="3" id="KW-0378">Hydrolase</keyword>
<evidence type="ECO:0000259" key="2">
    <source>
        <dbReference type="Pfam" id="PF05193"/>
    </source>
</evidence>
<dbReference type="EMBL" id="KV454475">
    <property type="protein sequence ID" value="ODV64292.1"/>
    <property type="molecule type" value="Genomic_DNA"/>
</dbReference>
<dbReference type="InterPro" id="IPR050361">
    <property type="entry name" value="MPP/UQCRC_Complex"/>
</dbReference>
<organism evidence="3 4">
    <name type="scientific">Ascoidea rubescens DSM 1968</name>
    <dbReference type="NCBI Taxonomy" id="1344418"/>
    <lineage>
        <taxon>Eukaryota</taxon>
        <taxon>Fungi</taxon>
        <taxon>Dikarya</taxon>
        <taxon>Ascomycota</taxon>
        <taxon>Saccharomycotina</taxon>
        <taxon>Saccharomycetes</taxon>
        <taxon>Ascoideaceae</taxon>
        <taxon>Ascoidea</taxon>
    </lineage>
</organism>
<gene>
    <name evidence="3" type="ORF">ASCRUDRAFT_68287</name>
</gene>